<evidence type="ECO:0000313" key="1">
    <source>
        <dbReference type="EMBL" id="RYU65841.1"/>
    </source>
</evidence>
<dbReference type="EMBL" id="SEZN01000006">
    <property type="protein sequence ID" value="RYU65841.1"/>
    <property type="molecule type" value="Genomic_DNA"/>
</dbReference>
<name>A0ABY0I8V8_9GAMM</name>
<dbReference type="Proteomes" id="UP000294166">
    <property type="component" value="Unassembled WGS sequence"/>
</dbReference>
<evidence type="ECO:0000313" key="2">
    <source>
        <dbReference type="Proteomes" id="UP000294166"/>
    </source>
</evidence>
<reference evidence="1 2" key="1">
    <citation type="submission" date="2019-02" db="EMBL/GenBank/DDBJ databases">
        <title>Genome sequences of Aliivibrio finisterrensis strains from farmed Atlantic salmon.</title>
        <authorList>
            <person name="Bowman J.P."/>
        </authorList>
    </citation>
    <scope>NUCLEOTIDE SEQUENCE [LARGE SCALE GENOMIC DNA]</scope>
    <source>
        <strain evidence="1 2">A21</strain>
    </source>
</reference>
<gene>
    <name evidence="1" type="ORF">ERW53_04705</name>
</gene>
<dbReference type="RefSeq" id="WP_130066371.1">
    <property type="nucleotide sequence ID" value="NZ_SEZN01000006.1"/>
</dbReference>
<comment type="caution">
    <text evidence="1">The sequence shown here is derived from an EMBL/GenBank/DDBJ whole genome shotgun (WGS) entry which is preliminary data.</text>
</comment>
<accession>A0ABY0I8V8</accession>
<sequence>MDKLVLTKLQETIIAFRKELDIEYVDDPDCSIQDVEKAQSMHLVMVLPFAISLISDTQVINGLSELLLEHMNRSMIESAMGATADVYSDLNRDTLKFVTKAAVQAKAA</sequence>
<keyword evidence="2" id="KW-1185">Reference proteome</keyword>
<protein>
    <submittedName>
        <fullName evidence="1">Uncharacterized protein</fullName>
    </submittedName>
</protein>
<organism evidence="1 2">
    <name type="scientific">Aliivibrio finisterrensis</name>
    <dbReference type="NCBI Taxonomy" id="511998"/>
    <lineage>
        <taxon>Bacteria</taxon>
        <taxon>Pseudomonadati</taxon>
        <taxon>Pseudomonadota</taxon>
        <taxon>Gammaproteobacteria</taxon>
        <taxon>Vibrionales</taxon>
        <taxon>Vibrionaceae</taxon>
        <taxon>Aliivibrio</taxon>
    </lineage>
</organism>
<proteinExistence type="predicted"/>